<dbReference type="PANTHER" id="PTHR21055:SF3">
    <property type="entry name" value="PROTEIN PHOSPHATASE 1 REGULATORY SUBUNIT 36"/>
    <property type="match status" value="1"/>
</dbReference>
<dbReference type="GeneID" id="105909010"/>
<dbReference type="GO" id="GO:0019902">
    <property type="term" value="F:phosphatase binding"/>
    <property type="evidence" value="ECO:0007669"/>
    <property type="project" value="InterPro"/>
</dbReference>
<evidence type="ECO:0000256" key="1">
    <source>
        <dbReference type="SAM" id="MobiDB-lite"/>
    </source>
</evidence>
<dbReference type="KEGG" id="char:105909010"/>
<evidence type="ECO:0000313" key="3">
    <source>
        <dbReference type="RefSeq" id="XP_031442082.1"/>
    </source>
</evidence>
<dbReference type="PANTHER" id="PTHR21055">
    <property type="entry name" value="PROTEIN PHOSPHATASE 1 REGULATORY SUBUNIT 36"/>
    <property type="match status" value="1"/>
</dbReference>
<proteinExistence type="predicted"/>
<organism evidence="2 3">
    <name type="scientific">Clupea harengus</name>
    <name type="common">Atlantic herring</name>
    <dbReference type="NCBI Taxonomy" id="7950"/>
    <lineage>
        <taxon>Eukaryota</taxon>
        <taxon>Metazoa</taxon>
        <taxon>Chordata</taxon>
        <taxon>Craniata</taxon>
        <taxon>Vertebrata</taxon>
        <taxon>Euteleostomi</taxon>
        <taxon>Actinopterygii</taxon>
        <taxon>Neopterygii</taxon>
        <taxon>Teleostei</taxon>
        <taxon>Clupei</taxon>
        <taxon>Clupeiformes</taxon>
        <taxon>Clupeoidei</taxon>
        <taxon>Clupeidae</taxon>
        <taxon>Clupea</taxon>
    </lineage>
</organism>
<keyword evidence="2" id="KW-1185">Reference proteome</keyword>
<dbReference type="Pfam" id="PF14895">
    <property type="entry name" value="PPPI_inhib"/>
    <property type="match status" value="1"/>
</dbReference>
<sequence>MPKPTTETINVASPGRWTWNDEIQGLEFNCVNSTDDVKEKRKKRPQIEQVTKHQERFAESSRGRRKTLMPAQMGLMLISSLRQAVKELVTIEHVKQVALSLVQENEAIPIPLCFLSLMKCKELDEFLATLLLYLSCYFEKKSLEMKPKPLMAEPSVTEKQVMAETCAKVDLARKQLALRYSTLILGLGLSQQHHMACGKSKQSWTHRDRHLYECLYSFLCYVAWVTFNRKDLRGIQEEVGRLLRSDTFNPTLNAREPEGSEGQEEDKADPKEPGLLTTGKKKSERRPALSKIMTQRSPVMVSLLPSPREKAPHLFQRALPRSKPATKHCDTEELVEQLKRQLASFSFGILGKPHNQYSRSTLMPRWPGHDDDDDGEDDDDDDDDDSSEAHMRAKTTSFAAHRLSIAGEKSGSRSRANTVTSHATTEEPSSDTE</sequence>
<reference evidence="3" key="1">
    <citation type="submission" date="2025-08" db="UniProtKB">
        <authorList>
            <consortium name="RefSeq"/>
        </authorList>
    </citation>
    <scope>IDENTIFICATION</scope>
</reference>
<evidence type="ECO:0000313" key="2">
    <source>
        <dbReference type="Proteomes" id="UP000515152"/>
    </source>
</evidence>
<dbReference type="AlphaFoldDB" id="A0A6P8H356"/>
<dbReference type="InterPro" id="IPR026142">
    <property type="entry name" value="Pro_pase_1_reg_su_36"/>
</dbReference>
<name>A0A6P8H356_CLUHA</name>
<accession>A0A6P8H356</accession>
<dbReference type="RefSeq" id="XP_031442082.1">
    <property type="nucleotide sequence ID" value="XM_031586222.2"/>
</dbReference>
<feature type="region of interest" description="Disordered" evidence="1">
    <location>
        <begin position="248"/>
        <end position="296"/>
    </location>
</feature>
<gene>
    <name evidence="3" type="primary">LOC105909010</name>
</gene>
<feature type="compositionally biased region" description="Polar residues" evidence="1">
    <location>
        <begin position="413"/>
        <end position="427"/>
    </location>
</feature>
<protein>
    <submittedName>
        <fullName evidence="3">Protein phosphatase 1 regulatory subunit 36</fullName>
    </submittedName>
</protein>
<dbReference type="Proteomes" id="UP000515152">
    <property type="component" value="Chromosome 19"/>
</dbReference>
<dbReference type="OrthoDB" id="6724830at2759"/>
<feature type="region of interest" description="Disordered" evidence="1">
    <location>
        <begin position="350"/>
        <end position="433"/>
    </location>
</feature>
<feature type="compositionally biased region" description="Acidic residues" evidence="1">
    <location>
        <begin position="370"/>
        <end position="386"/>
    </location>
</feature>